<dbReference type="Proteomes" id="UP000054047">
    <property type="component" value="Unassembled WGS sequence"/>
</dbReference>
<accession>A0A0C2C5M3</accession>
<evidence type="ECO:0000256" key="1">
    <source>
        <dbReference type="SAM" id="MobiDB-lite"/>
    </source>
</evidence>
<organism evidence="2 3">
    <name type="scientific">Ancylostoma duodenale</name>
    <dbReference type="NCBI Taxonomy" id="51022"/>
    <lineage>
        <taxon>Eukaryota</taxon>
        <taxon>Metazoa</taxon>
        <taxon>Ecdysozoa</taxon>
        <taxon>Nematoda</taxon>
        <taxon>Chromadorea</taxon>
        <taxon>Rhabditida</taxon>
        <taxon>Rhabditina</taxon>
        <taxon>Rhabditomorpha</taxon>
        <taxon>Strongyloidea</taxon>
        <taxon>Ancylostomatidae</taxon>
        <taxon>Ancylostomatinae</taxon>
        <taxon>Ancylostoma</taxon>
    </lineage>
</organism>
<proteinExistence type="predicted"/>
<evidence type="ECO:0000313" key="3">
    <source>
        <dbReference type="Proteomes" id="UP000054047"/>
    </source>
</evidence>
<feature type="region of interest" description="Disordered" evidence="1">
    <location>
        <begin position="34"/>
        <end position="64"/>
    </location>
</feature>
<feature type="compositionally biased region" description="Low complexity" evidence="1">
    <location>
        <begin position="48"/>
        <end position="57"/>
    </location>
</feature>
<dbReference type="EMBL" id="KN774495">
    <property type="protein sequence ID" value="KIH44987.1"/>
    <property type="molecule type" value="Genomic_DNA"/>
</dbReference>
<sequence>MPEVIDHAVQARSVALERKCEPNEIATIDELAVHPQQSTAPKPPQQPATPQLPRQPASEFENRT</sequence>
<keyword evidence="3" id="KW-1185">Reference proteome</keyword>
<dbReference type="AlphaFoldDB" id="A0A0C2C5M3"/>
<protein>
    <submittedName>
        <fullName evidence="2">Uncharacterized protein</fullName>
    </submittedName>
</protein>
<name>A0A0C2C5M3_9BILA</name>
<evidence type="ECO:0000313" key="2">
    <source>
        <dbReference type="EMBL" id="KIH44987.1"/>
    </source>
</evidence>
<reference evidence="2 3" key="1">
    <citation type="submission" date="2013-12" db="EMBL/GenBank/DDBJ databases">
        <title>Draft genome of the parsitic nematode Ancylostoma duodenale.</title>
        <authorList>
            <person name="Mitreva M."/>
        </authorList>
    </citation>
    <scope>NUCLEOTIDE SEQUENCE [LARGE SCALE GENOMIC DNA]</scope>
    <source>
        <strain evidence="2 3">Zhejiang</strain>
    </source>
</reference>
<gene>
    <name evidence="2" type="ORF">ANCDUO_24978</name>
</gene>